<evidence type="ECO:0000256" key="1">
    <source>
        <dbReference type="ARBA" id="ARBA00004141"/>
    </source>
</evidence>
<dbReference type="Proteomes" id="UP000594342">
    <property type="component" value="Unassembled WGS sequence"/>
</dbReference>
<evidence type="ECO:0000256" key="3">
    <source>
        <dbReference type="ARBA" id="ARBA00022989"/>
    </source>
</evidence>
<dbReference type="SUPFAM" id="SSF103473">
    <property type="entry name" value="MFS general substrate transporter"/>
    <property type="match status" value="1"/>
</dbReference>
<dbReference type="Pfam" id="PF03798">
    <property type="entry name" value="TRAM_LAG1_CLN8"/>
    <property type="match status" value="1"/>
</dbReference>
<dbReference type="InterPro" id="IPR036259">
    <property type="entry name" value="MFS_trans_sf"/>
</dbReference>
<feature type="domain" description="TLC" evidence="6">
    <location>
        <begin position="136"/>
        <end position="309"/>
    </location>
</feature>
<dbReference type="EMBL" id="UPSH01000001">
    <property type="protein sequence ID" value="VBB18387.1"/>
    <property type="molecule type" value="Genomic_DNA"/>
</dbReference>
<evidence type="ECO:0000259" key="6">
    <source>
        <dbReference type="Pfam" id="PF03798"/>
    </source>
</evidence>
<evidence type="ECO:0000256" key="2">
    <source>
        <dbReference type="ARBA" id="ARBA00022692"/>
    </source>
</evidence>
<evidence type="ECO:0000313" key="8">
    <source>
        <dbReference type="Proteomes" id="UP000594342"/>
    </source>
</evidence>
<protein>
    <recommendedName>
        <fullName evidence="6">TLC domain-containing protein</fullName>
    </recommendedName>
</protein>
<evidence type="ECO:0000256" key="4">
    <source>
        <dbReference type="ARBA" id="ARBA00023136"/>
    </source>
</evidence>
<feature type="transmembrane region" description="Helical" evidence="5">
    <location>
        <begin position="200"/>
        <end position="218"/>
    </location>
</feature>
<sequence length="330" mass="37159">MESQTGTDDSISVGMVLTKSAKAVSNYTRSDHSHYLQDFAKDLSDALFGESSNTFVADDSYDDRAFSTTSTQLVFDRATSIDALIDDYSSQIVFVLNTLIVILALGASYYFLKKILGWFGFKDVHPENVKGRTMTRQWLLISTVVTGYLGFHSFLRHGYFINRVPCEAVENYAVSDIVVPGSVIVGYLLYDLVFNGVSRVYVLHHVVGSIPVIMVIFLNHSKGAYFSDVLLSLEISTIFLNMKLIAPQFLNKALIYTFMGSFMVFRPLFLPIVMAKVVECGSYEPFYIFIALCLVALMLVNYYWTILMISKFRSVAHAEKHAEKEKVKTT</sequence>
<feature type="transmembrane region" description="Helical" evidence="5">
    <location>
        <begin position="286"/>
        <end position="304"/>
    </location>
</feature>
<keyword evidence="2 5" id="KW-0812">Transmembrane</keyword>
<name>A0A5K0U8Z5_9VIRU</name>
<feature type="transmembrane region" description="Helical" evidence="5">
    <location>
        <begin position="92"/>
        <end position="112"/>
    </location>
</feature>
<keyword evidence="3 5" id="KW-1133">Transmembrane helix</keyword>
<organism evidence="7 8">
    <name type="scientific">Yasminevirus sp. GU-2018</name>
    <dbReference type="NCBI Taxonomy" id="2420051"/>
    <lineage>
        <taxon>Viruses</taxon>
        <taxon>Varidnaviria</taxon>
        <taxon>Bamfordvirae</taxon>
        <taxon>Nucleocytoviricota</taxon>
        <taxon>Megaviricetes</taxon>
        <taxon>Imitervirales</taxon>
        <taxon>Mimiviridae</taxon>
        <taxon>Klosneuvirinae</taxon>
        <taxon>Yasminevirus</taxon>
        <taxon>Yasminevirus saudimassiliense</taxon>
    </lineage>
</organism>
<feature type="transmembrane region" description="Helical" evidence="5">
    <location>
        <begin position="254"/>
        <end position="274"/>
    </location>
</feature>
<dbReference type="InterPro" id="IPR006634">
    <property type="entry name" value="TLC-dom"/>
</dbReference>
<gene>
    <name evidence="7" type="ORF">YASMINEVIRUS_850</name>
</gene>
<evidence type="ECO:0000256" key="5">
    <source>
        <dbReference type="SAM" id="Phobius"/>
    </source>
</evidence>
<feature type="transmembrane region" description="Helical" evidence="5">
    <location>
        <begin position="138"/>
        <end position="160"/>
    </location>
</feature>
<keyword evidence="4 5" id="KW-0472">Membrane</keyword>
<feature type="transmembrane region" description="Helical" evidence="5">
    <location>
        <begin position="172"/>
        <end position="193"/>
    </location>
</feature>
<proteinExistence type="predicted"/>
<dbReference type="GO" id="GO:0016020">
    <property type="term" value="C:membrane"/>
    <property type="evidence" value="ECO:0007669"/>
    <property type="project" value="UniProtKB-SubCell"/>
</dbReference>
<keyword evidence="8" id="KW-1185">Reference proteome</keyword>
<comment type="caution">
    <text evidence="7">The sequence shown here is derived from an EMBL/GenBank/DDBJ whole genome shotgun (WGS) entry which is preliminary data.</text>
</comment>
<evidence type="ECO:0000313" key="7">
    <source>
        <dbReference type="EMBL" id="VBB18387.1"/>
    </source>
</evidence>
<feature type="transmembrane region" description="Helical" evidence="5">
    <location>
        <begin position="224"/>
        <end position="242"/>
    </location>
</feature>
<comment type="subcellular location">
    <subcellularLocation>
        <location evidence="1">Membrane</location>
        <topology evidence="1">Multi-pass membrane protein</topology>
    </subcellularLocation>
</comment>
<accession>A0A5K0U8Z5</accession>
<reference evidence="7 8" key="1">
    <citation type="submission" date="2018-10" db="EMBL/GenBank/DDBJ databases">
        <authorList>
            <consortium name="IHU Genomes"/>
        </authorList>
    </citation>
    <scope>NUCLEOTIDE SEQUENCE [LARGE SCALE GENOMIC DNA]</scope>
    <source>
        <strain evidence="7 8">A1</strain>
    </source>
</reference>